<protein>
    <submittedName>
        <fullName evidence="3">Isochorismatase family protein</fullName>
    </submittedName>
</protein>
<dbReference type="InterPro" id="IPR050272">
    <property type="entry name" value="Isochorismatase-like_hydrls"/>
</dbReference>
<proteinExistence type="predicted"/>
<evidence type="ECO:0000259" key="2">
    <source>
        <dbReference type="Pfam" id="PF00857"/>
    </source>
</evidence>
<sequence length="213" mass="22477">MSDQRTTDADYAAAGFGGALGFGRHPALLIVDFGMAYLTPGAPLYAGVEAEFETTIALRAAADAAGVPVIFSRVEYSPGGAEGGLFYRKIPHILGSFDTGNPLADFDPRLTPRTTDTVITKHYPSAFFGTDLADRLHQRGIDTLAIAGVTTSGCVRATALDALCHGFIPLIVRDACGDRDPAVQAANLFDLQAKYADVVESGDVMRYFAGLKG</sequence>
<evidence type="ECO:0000256" key="1">
    <source>
        <dbReference type="ARBA" id="ARBA00022801"/>
    </source>
</evidence>
<dbReference type="SUPFAM" id="SSF52499">
    <property type="entry name" value="Isochorismatase-like hydrolases"/>
    <property type="match status" value="1"/>
</dbReference>
<dbReference type="RefSeq" id="WP_135245463.1">
    <property type="nucleotide sequence ID" value="NZ_SIHO01000002.1"/>
</dbReference>
<dbReference type="EMBL" id="SIHO01000002">
    <property type="protein sequence ID" value="TFU02869.1"/>
    <property type="molecule type" value="Genomic_DNA"/>
</dbReference>
<evidence type="ECO:0000313" key="4">
    <source>
        <dbReference type="Proteomes" id="UP000297737"/>
    </source>
</evidence>
<accession>A0A4Y9EN42</accession>
<dbReference type="Proteomes" id="UP000297737">
    <property type="component" value="Unassembled WGS sequence"/>
</dbReference>
<reference evidence="3 4" key="1">
    <citation type="submission" date="2019-02" db="EMBL/GenBank/DDBJ databases">
        <title>Polymorphobacter sp. isolated from the lake at the Tibet of China.</title>
        <authorList>
            <person name="Li A."/>
        </authorList>
    </citation>
    <scope>NUCLEOTIDE SEQUENCE [LARGE SCALE GENOMIC DNA]</scope>
    <source>
        <strain evidence="3 4">DJ1R-1</strain>
    </source>
</reference>
<dbReference type="AlphaFoldDB" id="A0A4Y9EN42"/>
<dbReference type="GO" id="GO:0016787">
    <property type="term" value="F:hydrolase activity"/>
    <property type="evidence" value="ECO:0007669"/>
    <property type="project" value="UniProtKB-KW"/>
</dbReference>
<dbReference type="Gene3D" id="3.40.50.850">
    <property type="entry name" value="Isochorismatase-like"/>
    <property type="match status" value="1"/>
</dbReference>
<comment type="caution">
    <text evidence="3">The sequence shown here is derived from an EMBL/GenBank/DDBJ whole genome shotgun (WGS) entry which is preliminary data.</text>
</comment>
<dbReference type="InterPro" id="IPR000868">
    <property type="entry name" value="Isochorismatase-like_dom"/>
</dbReference>
<keyword evidence="4" id="KW-1185">Reference proteome</keyword>
<dbReference type="PANTHER" id="PTHR43540:SF1">
    <property type="entry name" value="ISOCHORISMATASE HYDROLASE"/>
    <property type="match status" value="1"/>
</dbReference>
<evidence type="ECO:0000313" key="3">
    <source>
        <dbReference type="EMBL" id="TFU02869.1"/>
    </source>
</evidence>
<dbReference type="InterPro" id="IPR036380">
    <property type="entry name" value="Isochorismatase-like_sf"/>
</dbReference>
<dbReference type="OrthoDB" id="7500697at2"/>
<organism evidence="3 4">
    <name type="scientific">Glacieibacterium arshaanense</name>
    <dbReference type="NCBI Taxonomy" id="2511025"/>
    <lineage>
        <taxon>Bacteria</taxon>
        <taxon>Pseudomonadati</taxon>
        <taxon>Pseudomonadota</taxon>
        <taxon>Alphaproteobacteria</taxon>
        <taxon>Sphingomonadales</taxon>
        <taxon>Sphingosinicellaceae</taxon>
        <taxon>Glacieibacterium</taxon>
    </lineage>
</organism>
<dbReference type="Pfam" id="PF00857">
    <property type="entry name" value="Isochorismatase"/>
    <property type="match status" value="1"/>
</dbReference>
<keyword evidence="1" id="KW-0378">Hydrolase</keyword>
<dbReference type="PANTHER" id="PTHR43540">
    <property type="entry name" value="PEROXYUREIDOACRYLATE/UREIDOACRYLATE AMIDOHYDROLASE-RELATED"/>
    <property type="match status" value="1"/>
</dbReference>
<name>A0A4Y9EN42_9SPHN</name>
<gene>
    <name evidence="3" type="ORF">EUV02_06550</name>
</gene>
<feature type="domain" description="Isochorismatase-like" evidence="2">
    <location>
        <begin position="27"/>
        <end position="201"/>
    </location>
</feature>